<evidence type="ECO:0000313" key="2">
    <source>
        <dbReference type="Proteomes" id="UP000092462"/>
    </source>
</evidence>
<name>A0A1B0D124_PHLPP</name>
<keyword evidence="2" id="KW-1185">Reference proteome</keyword>
<dbReference type="EMBL" id="AJVK01021854">
    <property type="status" value="NOT_ANNOTATED_CDS"/>
    <property type="molecule type" value="Genomic_DNA"/>
</dbReference>
<dbReference type="VEuPathDB" id="VectorBase:PPAI001048"/>
<evidence type="ECO:0000313" key="1">
    <source>
        <dbReference type="EnsemblMetazoa" id="PPAI001048-PA"/>
    </source>
</evidence>
<protein>
    <submittedName>
        <fullName evidence="1">Uncharacterized protein</fullName>
    </submittedName>
</protein>
<proteinExistence type="predicted"/>
<dbReference type="EnsemblMetazoa" id="PPAI001048-RA">
    <property type="protein sequence ID" value="PPAI001048-PA"/>
    <property type="gene ID" value="PPAI001048"/>
</dbReference>
<sequence>MQMKFPLIRPGGLQWTQTGLMD</sequence>
<dbReference type="AlphaFoldDB" id="A0A1B0D124"/>
<dbReference type="Proteomes" id="UP000092462">
    <property type="component" value="Unassembled WGS sequence"/>
</dbReference>
<organism evidence="1 2">
    <name type="scientific">Phlebotomus papatasi</name>
    <name type="common">Sandfly</name>
    <dbReference type="NCBI Taxonomy" id="29031"/>
    <lineage>
        <taxon>Eukaryota</taxon>
        <taxon>Metazoa</taxon>
        <taxon>Ecdysozoa</taxon>
        <taxon>Arthropoda</taxon>
        <taxon>Hexapoda</taxon>
        <taxon>Insecta</taxon>
        <taxon>Pterygota</taxon>
        <taxon>Neoptera</taxon>
        <taxon>Endopterygota</taxon>
        <taxon>Diptera</taxon>
        <taxon>Nematocera</taxon>
        <taxon>Psychodoidea</taxon>
        <taxon>Psychodidae</taxon>
        <taxon>Phlebotomus</taxon>
        <taxon>Phlebotomus</taxon>
    </lineage>
</organism>
<accession>A0A1B0D124</accession>
<reference evidence="1" key="1">
    <citation type="submission" date="2022-08" db="UniProtKB">
        <authorList>
            <consortium name="EnsemblMetazoa"/>
        </authorList>
    </citation>
    <scope>IDENTIFICATION</scope>
    <source>
        <strain evidence="1">Israel</strain>
    </source>
</reference>